<dbReference type="EMBL" id="QBMP01000190">
    <property type="protein sequence ID" value="PZO50402.1"/>
    <property type="molecule type" value="Genomic_DNA"/>
</dbReference>
<feature type="region of interest" description="Disordered" evidence="1">
    <location>
        <begin position="1"/>
        <end position="25"/>
    </location>
</feature>
<organism evidence="2 3">
    <name type="scientific">Phormidesmis priestleyi</name>
    <dbReference type="NCBI Taxonomy" id="268141"/>
    <lineage>
        <taxon>Bacteria</taxon>
        <taxon>Bacillati</taxon>
        <taxon>Cyanobacteriota</taxon>
        <taxon>Cyanophyceae</taxon>
        <taxon>Leptolyngbyales</taxon>
        <taxon>Leptolyngbyaceae</taxon>
        <taxon>Phormidesmis</taxon>
    </lineage>
</organism>
<reference evidence="2 3" key="2">
    <citation type="submission" date="2018-06" db="EMBL/GenBank/DDBJ databases">
        <title>Metagenomic assembly of (sub)arctic Cyanobacteria and their associated microbiome from non-axenic cultures.</title>
        <authorList>
            <person name="Baurain D."/>
        </authorList>
    </citation>
    <scope>NUCLEOTIDE SEQUENCE [LARGE SCALE GENOMIC DNA]</scope>
    <source>
        <strain evidence="2">ULC027bin1</strain>
    </source>
</reference>
<name>A0A2W4X1A2_9CYAN</name>
<evidence type="ECO:0000313" key="3">
    <source>
        <dbReference type="Proteomes" id="UP000249794"/>
    </source>
</evidence>
<comment type="caution">
    <text evidence="2">The sequence shown here is derived from an EMBL/GenBank/DDBJ whole genome shotgun (WGS) entry which is preliminary data.</text>
</comment>
<proteinExistence type="predicted"/>
<feature type="non-terminal residue" evidence="2">
    <location>
        <position position="206"/>
    </location>
</feature>
<evidence type="ECO:0000313" key="2">
    <source>
        <dbReference type="EMBL" id="PZO50402.1"/>
    </source>
</evidence>
<sequence length="206" mass="20740">MTAPQPTPQPSANHNSKPHQQKGGGLQRGWLVTLGLLGSFGFVTGQVDLAIAETNLLIGDYTPSTAADSATADTATAPTANQAPYSQTAELPVFEVTPVVAAAPQPEAFVDVSANLSEAIESLAPAPVQTPSVTAVAPPAFTANRPQQPVQGKLVKPRRVSPLAGLLGASAIAAPISDYARGPVALALESPDSAAVEAAPTPSAPA</sequence>
<protein>
    <submittedName>
        <fullName evidence="2">Uncharacterized protein</fullName>
    </submittedName>
</protein>
<accession>A0A2W4X1A2</accession>
<reference evidence="3" key="1">
    <citation type="submission" date="2018-04" db="EMBL/GenBank/DDBJ databases">
        <authorList>
            <person name="Cornet L."/>
        </authorList>
    </citation>
    <scope>NUCLEOTIDE SEQUENCE [LARGE SCALE GENOMIC DNA]</scope>
</reference>
<gene>
    <name evidence="2" type="ORF">DCF15_15900</name>
</gene>
<evidence type="ECO:0000256" key="1">
    <source>
        <dbReference type="SAM" id="MobiDB-lite"/>
    </source>
</evidence>
<dbReference type="AlphaFoldDB" id="A0A2W4X1A2"/>
<dbReference type="Proteomes" id="UP000249794">
    <property type="component" value="Unassembled WGS sequence"/>
</dbReference>